<reference evidence="3" key="1">
    <citation type="journal article" date="2017" name="Nat. Microbiol.">
        <title>Global analysis of biosynthetic gene clusters reveals vast potential of secondary metabolite production in Penicillium species.</title>
        <authorList>
            <person name="Nielsen J.C."/>
            <person name="Grijseels S."/>
            <person name="Prigent S."/>
            <person name="Ji B."/>
            <person name="Dainat J."/>
            <person name="Nielsen K.F."/>
            <person name="Frisvad J.C."/>
            <person name="Workman M."/>
            <person name="Nielsen J."/>
        </authorList>
    </citation>
    <scope>NUCLEOTIDE SEQUENCE [LARGE SCALE GENOMIC DNA]</scope>
    <source>
        <strain evidence="3">IBT 14082</strain>
    </source>
</reference>
<comment type="similarity">
    <text evidence="1">Belongs to the RutC family.</text>
</comment>
<dbReference type="InterPro" id="IPR035959">
    <property type="entry name" value="RutC-like_sf"/>
</dbReference>
<dbReference type="InterPro" id="IPR019897">
    <property type="entry name" value="RidA_CS"/>
</dbReference>
<organism evidence="2 3">
    <name type="scientific">Penicillium flavigenum</name>
    <dbReference type="NCBI Taxonomy" id="254877"/>
    <lineage>
        <taxon>Eukaryota</taxon>
        <taxon>Fungi</taxon>
        <taxon>Dikarya</taxon>
        <taxon>Ascomycota</taxon>
        <taxon>Pezizomycotina</taxon>
        <taxon>Eurotiomycetes</taxon>
        <taxon>Eurotiomycetidae</taxon>
        <taxon>Eurotiales</taxon>
        <taxon>Aspergillaceae</taxon>
        <taxon>Penicillium</taxon>
    </lineage>
</organism>
<dbReference type="PROSITE" id="PS01094">
    <property type="entry name" value="UPF0076"/>
    <property type="match status" value="1"/>
</dbReference>
<protein>
    <submittedName>
        <fullName evidence="2">Uncharacterized protein</fullName>
    </submittedName>
</protein>
<dbReference type="Gene3D" id="3.30.1330.40">
    <property type="entry name" value="RutC-like"/>
    <property type="match status" value="1"/>
</dbReference>
<evidence type="ECO:0000256" key="1">
    <source>
        <dbReference type="ARBA" id="ARBA00010552"/>
    </source>
</evidence>
<gene>
    <name evidence="2" type="ORF">PENFLA_c004G09026</name>
</gene>
<dbReference type="STRING" id="254877.A0A1V6TSZ5"/>
<dbReference type="GO" id="GO:0019239">
    <property type="term" value="F:deaminase activity"/>
    <property type="evidence" value="ECO:0007669"/>
    <property type="project" value="TreeGrafter"/>
</dbReference>
<dbReference type="EMBL" id="MLQL01000004">
    <property type="protein sequence ID" value="OQE29286.1"/>
    <property type="molecule type" value="Genomic_DNA"/>
</dbReference>
<accession>A0A1V6TSZ5</accession>
<comment type="caution">
    <text evidence="2">The sequence shown here is derived from an EMBL/GenBank/DDBJ whole genome shotgun (WGS) entry which is preliminary data.</text>
</comment>
<dbReference type="Proteomes" id="UP000191342">
    <property type="component" value="Unassembled WGS sequence"/>
</dbReference>
<evidence type="ECO:0000313" key="3">
    <source>
        <dbReference type="Proteomes" id="UP000191342"/>
    </source>
</evidence>
<dbReference type="Pfam" id="PF01042">
    <property type="entry name" value="Ribonuc_L-PSP"/>
    <property type="match status" value="1"/>
</dbReference>
<dbReference type="OrthoDB" id="4314040at2759"/>
<dbReference type="GO" id="GO:0005829">
    <property type="term" value="C:cytosol"/>
    <property type="evidence" value="ECO:0007669"/>
    <property type="project" value="TreeGrafter"/>
</dbReference>
<evidence type="ECO:0000313" key="2">
    <source>
        <dbReference type="EMBL" id="OQE29286.1"/>
    </source>
</evidence>
<keyword evidence="3" id="KW-1185">Reference proteome</keyword>
<dbReference type="AlphaFoldDB" id="A0A1V6TSZ5"/>
<dbReference type="InterPro" id="IPR006175">
    <property type="entry name" value="YjgF/YER057c/UK114"/>
</dbReference>
<dbReference type="PANTHER" id="PTHR11803:SF58">
    <property type="entry name" value="PROTEIN HMF1-RELATED"/>
    <property type="match status" value="1"/>
</dbReference>
<name>A0A1V6TSZ5_9EURO</name>
<dbReference type="PANTHER" id="PTHR11803">
    <property type="entry name" value="2-IMINOBUTANOATE/2-IMINOPROPANOATE DEAMINASE RIDA"/>
    <property type="match status" value="1"/>
</dbReference>
<proteinExistence type="inferred from homology"/>
<dbReference type="CDD" id="cd00448">
    <property type="entry name" value="YjgF_YER057c_UK114_family"/>
    <property type="match status" value="1"/>
</dbReference>
<sequence>MNKHEKTLVQVQRCRTAIRHLNTNFDSAGIPARAPGVSDRIRQIWPCYFSSPFMQLSTMVLHQLDYIIFTRKAIPIVFNITTHSWVKGCARCWPGVLYTVHSPTAKGNGFVFVSGQVPVDSNGKYLPVESSVTKKTHQIIQNVSNILGASGSSLDQAIKANVYFVQLDRDFPRNPARSSVEVSGLPKPADLEIEAIALES</sequence>
<dbReference type="SUPFAM" id="SSF55298">
    <property type="entry name" value="YjgF-like"/>
    <property type="match status" value="1"/>
</dbReference>